<sequence length="221" mass="24890">MVADSSVEDHDKTRSSSSASPSPSSSSSSSSSSPPRTESEQLQHRAAPDRNPGVARVPSAYLTHFPTFACKEDCRIITDTAVKLERCGFYWGPLGVEDAHRMLRDAPLGSFLIRDSRQKDVFFTLSYHAKSGPVSVRIDYRRQRFSLAGTQRAFPTLFALLEHYVSSPKRCLSGPYRKWEPTLQERCRKRIVELCGGESHIPQLPLTHVVRDFLSDFPYKL</sequence>
<dbReference type="PANTHER" id="PTHR10155:SF4">
    <property type="entry name" value="SUPPRESSOR OF CYTOKINE SIGNALING 1"/>
    <property type="match status" value="1"/>
</dbReference>
<reference evidence="11" key="1">
    <citation type="submission" date="2025-08" db="UniProtKB">
        <authorList>
            <consortium name="RefSeq"/>
        </authorList>
    </citation>
    <scope>IDENTIFICATION</scope>
</reference>
<dbReference type="PANTHER" id="PTHR10155">
    <property type="entry name" value="PHOSPHATIDYLINOSITOL 3-KINASE REGULATORY SUBUNIT"/>
    <property type="match status" value="1"/>
</dbReference>
<evidence type="ECO:0000256" key="1">
    <source>
        <dbReference type="ARBA" id="ARBA00004906"/>
    </source>
</evidence>
<evidence type="ECO:0000256" key="6">
    <source>
        <dbReference type="PROSITE-ProRule" id="PRU00191"/>
    </source>
</evidence>
<keyword evidence="10" id="KW-1185">Reference proteome</keyword>
<evidence type="ECO:0000256" key="5">
    <source>
        <dbReference type="ARBA" id="ARBA00022999"/>
    </source>
</evidence>
<evidence type="ECO:0000256" key="4">
    <source>
        <dbReference type="ARBA" id="ARBA00022786"/>
    </source>
</evidence>
<dbReference type="InterPro" id="IPR036036">
    <property type="entry name" value="SOCS_box-like_dom_sf"/>
</dbReference>
<dbReference type="FunFam" id="3.30.505.10:FF:000054">
    <property type="entry name" value="Suppressor of cytokine signaling 1"/>
    <property type="match status" value="1"/>
</dbReference>
<evidence type="ECO:0000259" key="9">
    <source>
        <dbReference type="PROSITE" id="PS50225"/>
    </source>
</evidence>
<feature type="compositionally biased region" description="Basic and acidic residues" evidence="7">
    <location>
        <begin position="37"/>
        <end position="48"/>
    </location>
</feature>
<dbReference type="GO" id="GO:0046854">
    <property type="term" value="P:phosphatidylinositol phosphate biosynthetic process"/>
    <property type="evidence" value="ECO:0007669"/>
    <property type="project" value="TreeGrafter"/>
</dbReference>
<dbReference type="Pfam" id="PF00017">
    <property type="entry name" value="SH2"/>
    <property type="match status" value="1"/>
</dbReference>
<dbReference type="SMART" id="SM00252">
    <property type="entry name" value="SH2"/>
    <property type="match status" value="1"/>
</dbReference>
<evidence type="ECO:0000313" key="11">
    <source>
        <dbReference type="RefSeq" id="XP_029015602.1"/>
    </source>
</evidence>
<dbReference type="GO" id="GO:0051896">
    <property type="term" value="P:regulation of phosphatidylinositol 3-kinase/protein kinase B signal transduction"/>
    <property type="evidence" value="ECO:0007669"/>
    <property type="project" value="Ensembl"/>
</dbReference>
<keyword evidence="5 6" id="KW-0727">SH2 domain</keyword>
<dbReference type="OrthoDB" id="9937362at2759"/>
<dbReference type="GO" id="GO:0005942">
    <property type="term" value="C:phosphatidylinositol 3-kinase complex"/>
    <property type="evidence" value="ECO:0007669"/>
    <property type="project" value="TreeGrafter"/>
</dbReference>
<dbReference type="SUPFAM" id="SSF158235">
    <property type="entry name" value="SOCS box-like"/>
    <property type="match status" value="1"/>
</dbReference>
<dbReference type="KEGG" id="bspl:114860844"/>
<dbReference type="Proteomes" id="UP000515150">
    <property type="component" value="Chromosome 8"/>
</dbReference>
<accession>A0A6P7N859</accession>
<evidence type="ECO:0000313" key="10">
    <source>
        <dbReference type="Proteomes" id="UP000515150"/>
    </source>
</evidence>
<feature type="domain" description="SOCS box" evidence="9">
    <location>
        <begin position="182"/>
        <end position="220"/>
    </location>
</feature>
<keyword evidence="4" id="KW-0833">Ubl conjugation pathway</keyword>
<dbReference type="GO" id="GO:0035556">
    <property type="term" value="P:intracellular signal transduction"/>
    <property type="evidence" value="ECO:0007669"/>
    <property type="project" value="InterPro"/>
</dbReference>
<dbReference type="GO" id="GO:0035162">
    <property type="term" value="P:embryonic hemopoiesis"/>
    <property type="evidence" value="ECO:0007669"/>
    <property type="project" value="Ensembl"/>
</dbReference>
<gene>
    <name evidence="11" type="primary">socs1a</name>
</gene>
<keyword evidence="3" id="KW-0734">Signal transduction inhibitor</keyword>
<name>A0A6P7N859_BETSP</name>
<dbReference type="UniPathway" id="UPA00143"/>
<dbReference type="PROSITE" id="PS50001">
    <property type="entry name" value="SH2"/>
    <property type="match status" value="1"/>
</dbReference>
<comment type="pathway">
    <text evidence="1">Protein modification; protein ubiquitination.</text>
</comment>
<keyword evidence="2" id="KW-0341">Growth regulation</keyword>
<feature type="region of interest" description="Disordered" evidence="7">
    <location>
        <begin position="1"/>
        <end position="55"/>
    </location>
</feature>
<evidence type="ECO:0000256" key="7">
    <source>
        <dbReference type="SAM" id="MobiDB-lite"/>
    </source>
</evidence>
<dbReference type="GO" id="GO:0060042">
    <property type="term" value="P:retina morphogenesis in camera-type eye"/>
    <property type="evidence" value="ECO:0007669"/>
    <property type="project" value="Ensembl"/>
</dbReference>
<dbReference type="InterPro" id="IPR036860">
    <property type="entry name" value="SH2_dom_sf"/>
</dbReference>
<evidence type="ECO:0000256" key="3">
    <source>
        <dbReference type="ARBA" id="ARBA00022700"/>
    </source>
</evidence>
<dbReference type="InterPro" id="IPR000980">
    <property type="entry name" value="SH2"/>
</dbReference>
<dbReference type="FunCoup" id="A0A6P7N859">
    <property type="interactions" value="538"/>
</dbReference>
<evidence type="ECO:0000256" key="2">
    <source>
        <dbReference type="ARBA" id="ARBA00022604"/>
    </source>
</evidence>
<evidence type="ECO:0000259" key="8">
    <source>
        <dbReference type="PROSITE" id="PS50001"/>
    </source>
</evidence>
<dbReference type="GO" id="GO:0032868">
    <property type="term" value="P:response to insulin"/>
    <property type="evidence" value="ECO:0007669"/>
    <property type="project" value="Ensembl"/>
</dbReference>
<proteinExistence type="predicted"/>
<organism evidence="10 11">
    <name type="scientific">Betta splendens</name>
    <name type="common">Siamese fighting fish</name>
    <dbReference type="NCBI Taxonomy" id="158456"/>
    <lineage>
        <taxon>Eukaryota</taxon>
        <taxon>Metazoa</taxon>
        <taxon>Chordata</taxon>
        <taxon>Craniata</taxon>
        <taxon>Vertebrata</taxon>
        <taxon>Euteleostomi</taxon>
        <taxon>Actinopterygii</taxon>
        <taxon>Neopterygii</taxon>
        <taxon>Teleostei</taxon>
        <taxon>Neoteleostei</taxon>
        <taxon>Acanthomorphata</taxon>
        <taxon>Anabantaria</taxon>
        <taxon>Anabantiformes</taxon>
        <taxon>Anabantoidei</taxon>
        <taxon>Osphronemidae</taxon>
        <taxon>Betta</taxon>
    </lineage>
</organism>
<dbReference type="GeneID" id="114860844"/>
<feature type="domain" description="SH2" evidence="8">
    <location>
        <begin position="89"/>
        <end position="182"/>
    </location>
</feature>
<protein>
    <submittedName>
        <fullName evidence="11">Suppressor of cytokine signaling 1a</fullName>
    </submittedName>
</protein>
<dbReference type="InterPro" id="IPR035861">
    <property type="entry name" value="SOCS1_SH2"/>
</dbReference>
<dbReference type="Gene3D" id="3.30.505.10">
    <property type="entry name" value="SH2 domain"/>
    <property type="match status" value="1"/>
</dbReference>
<dbReference type="SUPFAM" id="SSF55550">
    <property type="entry name" value="SH2 domain"/>
    <property type="match status" value="1"/>
</dbReference>
<dbReference type="PROSITE" id="PS50225">
    <property type="entry name" value="SOCS"/>
    <property type="match status" value="1"/>
</dbReference>
<dbReference type="CTD" id="445073"/>
<dbReference type="RefSeq" id="XP_029015602.1">
    <property type="nucleotide sequence ID" value="XM_029159769.3"/>
</dbReference>
<feature type="compositionally biased region" description="Low complexity" evidence="7">
    <location>
        <begin position="15"/>
        <end position="35"/>
    </location>
</feature>
<dbReference type="AlphaFoldDB" id="A0A6P7N859"/>
<dbReference type="GO" id="GO:0046935">
    <property type="term" value="F:1-phosphatidylinositol-3-kinase regulator activity"/>
    <property type="evidence" value="ECO:0007669"/>
    <property type="project" value="TreeGrafter"/>
</dbReference>
<dbReference type="GO" id="GO:2000406">
    <property type="term" value="P:positive regulation of T cell migration"/>
    <property type="evidence" value="ECO:0007669"/>
    <property type="project" value="Ensembl"/>
</dbReference>
<dbReference type="CDD" id="cd10382">
    <property type="entry name" value="SH2_SOCS1"/>
    <property type="match status" value="1"/>
</dbReference>
<dbReference type="GO" id="GO:0016567">
    <property type="term" value="P:protein ubiquitination"/>
    <property type="evidence" value="ECO:0007669"/>
    <property type="project" value="UniProtKB-UniPathway"/>
</dbReference>
<dbReference type="InterPro" id="IPR001496">
    <property type="entry name" value="SOCS_box"/>
</dbReference>
<dbReference type="Gene3D" id="1.10.750.20">
    <property type="entry name" value="SOCS box"/>
    <property type="match status" value="1"/>
</dbReference>
<dbReference type="GO" id="GO:0046426">
    <property type="term" value="P:negative regulation of receptor signaling pathway via JAK-STAT"/>
    <property type="evidence" value="ECO:0007669"/>
    <property type="project" value="Ensembl"/>
</dbReference>
<dbReference type="InParanoid" id="A0A6P7N859"/>
<dbReference type="GO" id="GO:0060336">
    <property type="term" value="P:negative regulation of type II interferon-mediated signaling pathway"/>
    <property type="evidence" value="ECO:0007669"/>
    <property type="project" value="Ensembl"/>
</dbReference>